<dbReference type="EMBL" id="JAMKFB020000015">
    <property type="protein sequence ID" value="KAL0173647.1"/>
    <property type="molecule type" value="Genomic_DNA"/>
</dbReference>
<evidence type="ECO:0000256" key="6">
    <source>
        <dbReference type="ARBA" id="ARBA00023136"/>
    </source>
</evidence>
<keyword evidence="6" id="KW-0472">Membrane</keyword>
<dbReference type="GO" id="GO:0016020">
    <property type="term" value="C:membrane"/>
    <property type="evidence" value="ECO:0007669"/>
    <property type="project" value="UniProtKB-SubCell"/>
</dbReference>
<keyword evidence="8" id="KW-1185">Reference proteome</keyword>
<organism evidence="7 8">
    <name type="scientific">Cirrhinus mrigala</name>
    <name type="common">Mrigala</name>
    <dbReference type="NCBI Taxonomy" id="683832"/>
    <lineage>
        <taxon>Eukaryota</taxon>
        <taxon>Metazoa</taxon>
        <taxon>Chordata</taxon>
        <taxon>Craniata</taxon>
        <taxon>Vertebrata</taxon>
        <taxon>Euteleostomi</taxon>
        <taxon>Actinopterygii</taxon>
        <taxon>Neopterygii</taxon>
        <taxon>Teleostei</taxon>
        <taxon>Ostariophysi</taxon>
        <taxon>Cypriniformes</taxon>
        <taxon>Cyprinidae</taxon>
        <taxon>Labeoninae</taxon>
        <taxon>Labeonini</taxon>
        <taxon>Cirrhinus</taxon>
    </lineage>
</organism>
<accession>A0ABD0PID5</accession>
<evidence type="ECO:0000256" key="3">
    <source>
        <dbReference type="ARBA" id="ARBA00022692"/>
    </source>
</evidence>
<evidence type="ECO:0008006" key="9">
    <source>
        <dbReference type="Google" id="ProtNLM"/>
    </source>
</evidence>
<evidence type="ECO:0000256" key="1">
    <source>
        <dbReference type="ARBA" id="ARBA00004606"/>
    </source>
</evidence>
<dbReference type="Proteomes" id="UP001529510">
    <property type="component" value="Unassembled WGS sequence"/>
</dbReference>
<evidence type="ECO:0000256" key="2">
    <source>
        <dbReference type="ARBA" id="ARBA00005876"/>
    </source>
</evidence>
<evidence type="ECO:0000313" key="8">
    <source>
        <dbReference type="Proteomes" id="UP001529510"/>
    </source>
</evidence>
<evidence type="ECO:0000256" key="4">
    <source>
        <dbReference type="ARBA" id="ARBA00022968"/>
    </source>
</evidence>
<dbReference type="InterPro" id="IPR000402">
    <property type="entry name" value="Na/K_ATPase_sub_beta"/>
</dbReference>
<keyword evidence="3" id="KW-0812">Transmembrane</keyword>
<comment type="similarity">
    <text evidence="2">Belongs to the X(+)/potassium ATPases subunit beta family.</text>
</comment>
<dbReference type="InterPro" id="IPR038702">
    <property type="entry name" value="Na/K_ATPase_sub_beta_sf"/>
</dbReference>
<reference evidence="7 8" key="1">
    <citation type="submission" date="2024-05" db="EMBL/GenBank/DDBJ databases">
        <title>Genome sequencing and assembly of Indian major carp, Cirrhinus mrigala (Hamilton, 1822).</title>
        <authorList>
            <person name="Mohindra V."/>
            <person name="Chowdhury L.M."/>
            <person name="Lal K."/>
            <person name="Jena J.K."/>
        </authorList>
    </citation>
    <scope>NUCLEOTIDE SEQUENCE [LARGE SCALE GENOMIC DNA]</scope>
    <source>
        <strain evidence="7">CM1030</strain>
        <tissue evidence="7">Blood</tissue>
    </source>
</reference>
<feature type="non-terminal residue" evidence="7">
    <location>
        <position position="1"/>
    </location>
</feature>
<dbReference type="AlphaFoldDB" id="A0ABD0PID5"/>
<protein>
    <recommendedName>
        <fullName evidence="9">Sodium/potassium-transporting ATPase subunit beta-3</fullName>
    </recommendedName>
</protein>
<evidence type="ECO:0000313" key="7">
    <source>
        <dbReference type="EMBL" id="KAL0173647.1"/>
    </source>
</evidence>
<dbReference type="Gene3D" id="2.60.40.1660">
    <property type="entry name" value="Na, k-atpase alpha subunit"/>
    <property type="match status" value="1"/>
</dbReference>
<comment type="caution">
    <text evidence="7">The sequence shown here is derived from an EMBL/GenBank/DDBJ whole genome shotgun (WGS) entry which is preliminary data.</text>
</comment>
<keyword evidence="4" id="KW-0735">Signal-anchor</keyword>
<evidence type="ECO:0000256" key="5">
    <source>
        <dbReference type="ARBA" id="ARBA00022989"/>
    </source>
</evidence>
<dbReference type="Pfam" id="PF00287">
    <property type="entry name" value="Na_K-ATPase"/>
    <property type="match status" value="1"/>
</dbReference>
<gene>
    <name evidence="7" type="ORF">M9458_029615</name>
</gene>
<feature type="non-terminal residue" evidence="7">
    <location>
        <position position="55"/>
    </location>
</feature>
<proteinExistence type="inferred from homology"/>
<comment type="subcellular location">
    <subcellularLocation>
        <location evidence="1">Membrane</location>
        <topology evidence="1">Single-pass type II membrane protein</topology>
    </subcellularLocation>
</comment>
<sequence length="55" mass="6243">ADYVQPVVAVKLLLTTEEDFNTELTIECKVDGSDLLNNDDRDKFLGRVIFRVKVS</sequence>
<name>A0ABD0PID5_CIRMR</name>
<keyword evidence="5" id="KW-1133">Transmembrane helix</keyword>